<evidence type="ECO:0000313" key="4">
    <source>
        <dbReference type="Proteomes" id="UP000179807"/>
    </source>
</evidence>
<accession>A0A1J4K8Q6</accession>
<dbReference type="OrthoDB" id="10688301at2759"/>
<protein>
    <submittedName>
        <fullName evidence="3">Uncharacterized protein</fullName>
    </submittedName>
</protein>
<feature type="coiled-coil region" evidence="1">
    <location>
        <begin position="508"/>
        <end position="592"/>
    </location>
</feature>
<proteinExistence type="predicted"/>
<evidence type="ECO:0000256" key="2">
    <source>
        <dbReference type="SAM" id="MobiDB-lite"/>
    </source>
</evidence>
<dbReference type="GeneID" id="94827090"/>
<organism evidence="3 4">
    <name type="scientific">Tritrichomonas foetus</name>
    <dbReference type="NCBI Taxonomy" id="1144522"/>
    <lineage>
        <taxon>Eukaryota</taxon>
        <taxon>Metamonada</taxon>
        <taxon>Parabasalia</taxon>
        <taxon>Tritrichomonadida</taxon>
        <taxon>Tritrichomonadidae</taxon>
        <taxon>Tritrichomonas</taxon>
    </lineage>
</organism>
<dbReference type="VEuPathDB" id="TrichDB:TRFO_05256"/>
<feature type="region of interest" description="Disordered" evidence="2">
    <location>
        <begin position="1"/>
        <end position="33"/>
    </location>
</feature>
<name>A0A1J4K8Q6_9EUKA</name>
<evidence type="ECO:0000313" key="3">
    <source>
        <dbReference type="EMBL" id="OHT07595.1"/>
    </source>
</evidence>
<keyword evidence="1" id="KW-0175">Coiled coil</keyword>
<dbReference type="AlphaFoldDB" id="A0A1J4K8Q6"/>
<dbReference type="RefSeq" id="XP_068360731.1">
    <property type="nucleotide sequence ID" value="XM_068492386.1"/>
</dbReference>
<feature type="coiled-coil region" evidence="1">
    <location>
        <begin position="370"/>
        <end position="408"/>
    </location>
</feature>
<sequence>MNERTKIRPPRITANTSRSNLPTQMSGSQRRSRSSFCSALPSLVSMDDPVAQIKAYFNDSMEAISVLISHTSSNLSYRASLSVQQNEIDNLFRAFHSQLSKLHGEASVLQHGHQTDETSIINSVKSVAYPFLEKWISFSEQINEIKSTGFVSIVEGLTNHFDIVFKAIDKIGQFPSKVASARENSRRVSNSMRGRANEIHAAIRKLISSEINEQQVKQVINGIREFSQGFVNSLSNDFSVVMSNSEIDNLRNEILAALNDVIQGVRGILNFETDMSNIASTMTSFENKLKAYLFQLGVRFPNEETEQENNKPVDFDETMTIHQIIAAAESEFPKKVSPSDLMLRFFSLLKGKVSELESNRNDQKPDERVINQLKRKHEFQINQLEDQIKQLNKALMNKNDDIQFLANNPSIQYLQEVTTMICGQGVEVDLADPYFMDKIRKGIENMKGAKNETENNEKSDKIESNDVAKNSESKICITCETAKKVLSSLTKSDSDNLLLLVDSCKKLINQTNQEITMNNEEIDSLNSKLNKLTDDINEIVKLFPNPPHELDEMCAFIKKSIQEERSAYKESIEKAEAECNEKMDKYSKSLSEKLVNLMGAPPGSQVDEQIEFVANDKKKEAELLTKFQVLSRNVEERLSHYLGESLTDKPIIETINHLLTQLENR</sequence>
<dbReference type="EMBL" id="MLAK01000693">
    <property type="protein sequence ID" value="OHT07595.1"/>
    <property type="molecule type" value="Genomic_DNA"/>
</dbReference>
<dbReference type="Proteomes" id="UP000179807">
    <property type="component" value="Unassembled WGS sequence"/>
</dbReference>
<evidence type="ECO:0000256" key="1">
    <source>
        <dbReference type="SAM" id="Coils"/>
    </source>
</evidence>
<feature type="compositionally biased region" description="Polar residues" evidence="2">
    <location>
        <begin position="13"/>
        <end position="25"/>
    </location>
</feature>
<gene>
    <name evidence="3" type="ORF">TRFO_05256</name>
</gene>
<comment type="caution">
    <text evidence="3">The sequence shown here is derived from an EMBL/GenBank/DDBJ whole genome shotgun (WGS) entry which is preliminary data.</text>
</comment>
<keyword evidence="4" id="KW-1185">Reference proteome</keyword>
<reference evidence="3" key="1">
    <citation type="submission" date="2016-10" db="EMBL/GenBank/DDBJ databases">
        <authorList>
            <person name="Benchimol M."/>
            <person name="Almeida L.G."/>
            <person name="Vasconcelos A.T."/>
            <person name="Perreira-Neves A."/>
            <person name="Rosa I.A."/>
            <person name="Tasca T."/>
            <person name="Bogo M.R."/>
            <person name="de Souza W."/>
        </authorList>
    </citation>
    <scope>NUCLEOTIDE SEQUENCE [LARGE SCALE GENOMIC DNA]</scope>
    <source>
        <strain evidence="3">K</strain>
    </source>
</reference>